<dbReference type="InterPro" id="IPR012902">
    <property type="entry name" value="N_methyl_site"/>
</dbReference>
<dbReference type="NCBIfam" id="TIGR02532">
    <property type="entry name" value="IV_pilin_GFxxxE"/>
    <property type="match status" value="1"/>
</dbReference>
<keyword evidence="6" id="KW-0812">Transmembrane</keyword>
<evidence type="ECO:0000256" key="5">
    <source>
        <dbReference type="ARBA" id="ARBA00022519"/>
    </source>
</evidence>
<dbReference type="InterPro" id="IPR045584">
    <property type="entry name" value="Pilin-like"/>
</dbReference>
<evidence type="ECO:0000256" key="6">
    <source>
        <dbReference type="ARBA" id="ARBA00022692"/>
    </source>
</evidence>
<evidence type="ECO:0000256" key="4">
    <source>
        <dbReference type="ARBA" id="ARBA00022481"/>
    </source>
</evidence>
<reference evidence="12" key="1">
    <citation type="submission" date="2024-06" db="EMBL/GenBank/DDBJ databases">
        <title>Genome sequence of Vogesella sp. MAHUQ-64.</title>
        <authorList>
            <person name="Huq M.A."/>
        </authorList>
    </citation>
    <scope>NUCLEOTIDE SEQUENCE</scope>
    <source>
        <strain evidence="12">MAHUQ-64</strain>
    </source>
</reference>
<name>A0ABV1M1B9_9NEIS</name>
<keyword evidence="7" id="KW-1133">Transmembrane helix</keyword>
<dbReference type="Proteomes" id="UP001433638">
    <property type="component" value="Unassembled WGS sequence"/>
</dbReference>
<dbReference type="Gene3D" id="3.55.40.10">
    <property type="entry name" value="minor pseudopilin epsh domain"/>
    <property type="match status" value="1"/>
</dbReference>
<evidence type="ECO:0000256" key="1">
    <source>
        <dbReference type="ARBA" id="ARBA00004377"/>
    </source>
</evidence>
<dbReference type="RefSeq" id="WP_349585056.1">
    <property type="nucleotide sequence ID" value="NZ_JBEFLD010000003.1"/>
</dbReference>
<evidence type="ECO:0000259" key="11">
    <source>
        <dbReference type="Pfam" id="PF12019"/>
    </source>
</evidence>
<dbReference type="EMBL" id="JBEFLD010000003">
    <property type="protein sequence ID" value="MEQ6290032.1"/>
    <property type="molecule type" value="Genomic_DNA"/>
</dbReference>
<evidence type="ECO:0000256" key="3">
    <source>
        <dbReference type="ARBA" id="ARBA00022475"/>
    </source>
</evidence>
<comment type="similarity">
    <text evidence="9">Belongs to the GSP H family.</text>
</comment>
<proteinExistence type="inferred from homology"/>
<keyword evidence="5" id="KW-0997">Cell inner membrane</keyword>
<evidence type="ECO:0000256" key="10">
    <source>
        <dbReference type="ARBA" id="ARBA00030775"/>
    </source>
</evidence>
<keyword evidence="3" id="KW-1003">Cell membrane</keyword>
<keyword evidence="8" id="KW-0472">Membrane</keyword>
<dbReference type="SUPFAM" id="SSF54523">
    <property type="entry name" value="Pili subunits"/>
    <property type="match status" value="1"/>
</dbReference>
<accession>A0ABV1M1B9</accession>
<dbReference type="Pfam" id="PF07963">
    <property type="entry name" value="N_methyl"/>
    <property type="match status" value="1"/>
</dbReference>
<organism evidence="12 13">
    <name type="scientific">Vogesella oryzagri</name>
    <dbReference type="NCBI Taxonomy" id="3160864"/>
    <lineage>
        <taxon>Bacteria</taxon>
        <taxon>Pseudomonadati</taxon>
        <taxon>Pseudomonadota</taxon>
        <taxon>Betaproteobacteria</taxon>
        <taxon>Neisseriales</taxon>
        <taxon>Chromobacteriaceae</taxon>
        <taxon>Vogesella</taxon>
    </lineage>
</organism>
<evidence type="ECO:0000256" key="9">
    <source>
        <dbReference type="ARBA" id="ARBA00025772"/>
    </source>
</evidence>
<evidence type="ECO:0000313" key="13">
    <source>
        <dbReference type="Proteomes" id="UP001433638"/>
    </source>
</evidence>
<keyword evidence="4" id="KW-0488">Methylation</keyword>
<dbReference type="PROSITE" id="PS00409">
    <property type="entry name" value="PROKAR_NTER_METHYL"/>
    <property type="match status" value="1"/>
</dbReference>
<dbReference type="InterPro" id="IPR022346">
    <property type="entry name" value="T2SS_GspH"/>
</dbReference>
<evidence type="ECO:0000256" key="2">
    <source>
        <dbReference type="ARBA" id="ARBA00021549"/>
    </source>
</evidence>
<evidence type="ECO:0000256" key="7">
    <source>
        <dbReference type="ARBA" id="ARBA00022989"/>
    </source>
</evidence>
<evidence type="ECO:0000313" key="12">
    <source>
        <dbReference type="EMBL" id="MEQ6290032.1"/>
    </source>
</evidence>
<evidence type="ECO:0000256" key="8">
    <source>
        <dbReference type="ARBA" id="ARBA00023136"/>
    </source>
</evidence>
<dbReference type="Pfam" id="PF12019">
    <property type="entry name" value="GspH"/>
    <property type="match status" value="1"/>
</dbReference>
<protein>
    <recommendedName>
        <fullName evidence="2">Type II secretion system protein H</fullName>
    </recommendedName>
    <alternativeName>
        <fullName evidence="10">General secretion pathway protein H</fullName>
    </alternativeName>
</protein>
<feature type="domain" description="General secretion pathway GspH" evidence="11">
    <location>
        <begin position="46"/>
        <end position="145"/>
    </location>
</feature>
<sequence length="154" mass="16366">MMKVHAMERGFTLLELMIAFLLLAVFTAIAVPSFQSFIARNKVKSASEQLQSALFYARSEAVKRSQTITLSCNGGGCQQGWVVATAASPTIQLAVQNAFNDSYLTISGGTAASINRNGRATAAVSFNVARTDQGTQRCVKLYLSGVTDVSDSGC</sequence>
<keyword evidence="13" id="KW-1185">Reference proteome</keyword>
<comment type="caution">
    <text evidence="12">The sequence shown here is derived from an EMBL/GenBank/DDBJ whole genome shotgun (WGS) entry which is preliminary data.</text>
</comment>
<comment type="subcellular location">
    <subcellularLocation>
        <location evidence="1">Cell inner membrane</location>
        <topology evidence="1">Single-pass membrane protein</topology>
    </subcellularLocation>
</comment>
<gene>
    <name evidence="12" type="ORF">ABNW52_05305</name>
</gene>